<dbReference type="InterPro" id="IPR027417">
    <property type="entry name" value="P-loop_NTPase"/>
</dbReference>
<proteinExistence type="inferred from homology"/>
<dbReference type="PIRSF" id="PIRSF006135">
    <property type="entry name" value="CobU"/>
    <property type="match status" value="1"/>
</dbReference>
<comment type="pathway">
    <text evidence="5 14">Cofactor biosynthesis; adenosylcobalamin biosynthesis; adenosylcobalamin from cob(II)yrinate a,c-diamide: step 6/7.</text>
</comment>
<comment type="pathway">
    <text evidence="6 14">Cofactor biosynthesis; adenosylcobalamin biosynthesis; adenosylcobalamin from cob(II)yrinate a,c-diamide: step 5/7.</text>
</comment>
<dbReference type="AlphaFoldDB" id="A0AAI9IBX9"/>
<keyword evidence="12 14" id="KW-0067">ATP-binding</keyword>
<dbReference type="GO" id="GO:0043752">
    <property type="term" value="F:adenosylcobinamide kinase activity"/>
    <property type="evidence" value="ECO:0007669"/>
    <property type="project" value="UniProtKB-EC"/>
</dbReference>
<evidence type="ECO:0000256" key="11">
    <source>
        <dbReference type="ARBA" id="ARBA00022777"/>
    </source>
</evidence>
<keyword evidence="10 14" id="KW-0547">Nucleotide-binding</keyword>
<evidence type="ECO:0000313" key="18">
    <source>
        <dbReference type="Proteomes" id="UP000006772"/>
    </source>
</evidence>
<evidence type="ECO:0000256" key="8">
    <source>
        <dbReference type="ARBA" id="ARBA00022573"/>
    </source>
</evidence>
<comment type="catalytic activity">
    <reaction evidence="3">
        <text>adenosylcob(III)inamide + GTP = adenosylcob(III)inamide phosphate + GDP + H(+)</text>
        <dbReference type="Rhea" id="RHEA:15765"/>
        <dbReference type="ChEBI" id="CHEBI:2480"/>
        <dbReference type="ChEBI" id="CHEBI:15378"/>
        <dbReference type="ChEBI" id="CHEBI:37565"/>
        <dbReference type="ChEBI" id="CHEBI:58189"/>
        <dbReference type="ChEBI" id="CHEBI:58502"/>
        <dbReference type="EC" id="2.7.1.156"/>
    </reaction>
</comment>
<comment type="similarity">
    <text evidence="7 14">Belongs to the CobU/CobP family.</text>
</comment>
<evidence type="ECO:0000256" key="2">
    <source>
        <dbReference type="ARBA" id="ARBA00000711"/>
    </source>
</evidence>
<gene>
    <name evidence="17" type="ORF">HFRIS_019018</name>
</gene>
<evidence type="ECO:0000256" key="4">
    <source>
        <dbReference type="ARBA" id="ARBA00003889"/>
    </source>
</evidence>
<dbReference type="PANTHER" id="PTHR34848:SF1">
    <property type="entry name" value="BIFUNCTIONAL ADENOSYLCOBALAMIN BIOSYNTHESIS PROTEIN COBU"/>
    <property type="match status" value="1"/>
</dbReference>
<keyword evidence="8 14" id="KW-0169">Cobalamin biosynthesis</keyword>
<dbReference type="SUPFAM" id="SSF52540">
    <property type="entry name" value="P-loop containing nucleoside triphosphate hydrolases"/>
    <property type="match status" value="1"/>
</dbReference>
<evidence type="ECO:0000313" key="17">
    <source>
        <dbReference type="EMBL" id="EOA03169.1"/>
    </source>
</evidence>
<evidence type="ECO:0000256" key="13">
    <source>
        <dbReference type="ARBA" id="ARBA00023134"/>
    </source>
</evidence>
<reference evidence="17 18" key="1">
    <citation type="journal article" date="2013" name="Front. Microbiol.">
        <title>The genome of the endophytic bacterium H. frisingense GSF30(T) identifies diverse strategies in the Herbaspirillum genus to interact with plants.</title>
        <authorList>
            <person name="Straub D."/>
            <person name="Rothballer M."/>
            <person name="Hartmann A."/>
            <person name="Ludewig U."/>
        </authorList>
    </citation>
    <scope>NUCLEOTIDE SEQUENCE [LARGE SCALE GENOMIC DNA]</scope>
    <source>
        <strain evidence="17 18">GSF30</strain>
    </source>
</reference>
<comment type="catalytic activity">
    <reaction evidence="1 14">
        <text>adenosylcob(III)inamide + ATP = adenosylcob(III)inamide phosphate + ADP + H(+)</text>
        <dbReference type="Rhea" id="RHEA:15769"/>
        <dbReference type="ChEBI" id="CHEBI:2480"/>
        <dbReference type="ChEBI" id="CHEBI:15378"/>
        <dbReference type="ChEBI" id="CHEBI:30616"/>
        <dbReference type="ChEBI" id="CHEBI:58502"/>
        <dbReference type="ChEBI" id="CHEBI:456216"/>
        <dbReference type="EC" id="2.7.1.156"/>
    </reaction>
</comment>
<dbReference type="CDD" id="cd00544">
    <property type="entry name" value="CobU"/>
    <property type="match status" value="1"/>
</dbReference>
<dbReference type="Gene3D" id="3.40.50.300">
    <property type="entry name" value="P-loop containing nucleotide triphosphate hydrolases"/>
    <property type="match status" value="1"/>
</dbReference>
<evidence type="ECO:0000256" key="16">
    <source>
        <dbReference type="PIRSR" id="PIRSR006135-2"/>
    </source>
</evidence>
<dbReference type="InterPro" id="IPR003203">
    <property type="entry name" value="CobU/CobP"/>
</dbReference>
<dbReference type="GO" id="GO:0008820">
    <property type="term" value="F:cobinamide phosphate guanylyltransferase activity"/>
    <property type="evidence" value="ECO:0007669"/>
    <property type="project" value="UniProtKB-UniRule"/>
</dbReference>
<evidence type="ECO:0000256" key="6">
    <source>
        <dbReference type="ARBA" id="ARBA00005159"/>
    </source>
</evidence>
<evidence type="ECO:0000256" key="9">
    <source>
        <dbReference type="ARBA" id="ARBA00022679"/>
    </source>
</evidence>
<dbReference type="RefSeq" id="WP_006713037.1">
    <property type="nucleotide sequence ID" value="NZ_AEEC02000032.1"/>
</dbReference>
<evidence type="ECO:0000256" key="10">
    <source>
        <dbReference type="ARBA" id="ARBA00022741"/>
    </source>
</evidence>
<comment type="function">
    <text evidence="4 14">Catalyzes ATP-dependent phosphorylation of adenosylcobinamide and addition of GMP to adenosylcobinamide phosphate.</text>
</comment>
<evidence type="ECO:0000256" key="15">
    <source>
        <dbReference type="PIRSR" id="PIRSR006135-1"/>
    </source>
</evidence>
<keyword evidence="13 14" id="KW-0342">GTP-binding</keyword>
<evidence type="ECO:0000256" key="7">
    <source>
        <dbReference type="ARBA" id="ARBA00007490"/>
    </source>
</evidence>
<dbReference type="Pfam" id="PF02283">
    <property type="entry name" value="CobU"/>
    <property type="match status" value="1"/>
</dbReference>
<evidence type="ECO:0000256" key="1">
    <source>
        <dbReference type="ARBA" id="ARBA00000312"/>
    </source>
</evidence>
<feature type="binding site" evidence="16">
    <location>
        <position position="101"/>
    </location>
    <ligand>
        <name>GTP</name>
        <dbReference type="ChEBI" id="CHEBI:37565"/>
    </ligand>
</feature>
<keyword evidence="11 14" id="KW-0418">Kinase</keyword>
<dbReference type="GO" id="GO:0005524">
    <property type="term" value="F:ATP binding"/>
    <property type="evidence" value="ECO:0007669"/>
    <property type="project" value="UniProtKB-UniRule"/>
</dbReference>
<sequence length="203" mass="21934">MKPASRPPQRTLVFGGARSGKSAHAEQLALAAWQGGASEIVYLATASRRASSDDAEMQARIDHHQQRRLDLGGPWRTVEEPLALGQALREHSRPDRVVLVDCLTVWLANLLFADGIAFPELGPIDPPAAFTLQRVDFLRALQEVAGPVIIVSNEVGMGIIPQGAISRWFVDEAGRLNQSVAALCERVQWVAAGLPLSLKDSAC</sequence>
<dbReference type="GO" id="GO:0005525">
    <property type="term" value="F:GTP binding"/>
    <property type="evidence" value="ECO:0007669"/>
    <property type="project" value="UniProtKB-UniRule"/>
</dbReference>
<name>A0AAI9IBX9_9BURK</name>
<comment type="catalytic activity">
    <reaction evidence="2 14">
        <text>adenosylcob(III)inamide phosphate + GTP + H(+) = adenosylcob(III)inamide-GDP + diphosphate</text>
        <dbReference type="Rhea" id="RHEA:22712"/>
        <dbReference type="ChEBI" id="CHEBI:15378"/>
        <dbReference type="ChEBI" id="CHEBI:33019"/>
        <dbReference type="ChEBI" id="CHEBI:37565"/>
        <dbReference type="ChEBI" id="CHEBI:58502"/>
        <dbReference type="ChEBI" id="CHEBI:60487"/>
        <dbReference type="EC" id="2.7.7.62"/>
    </reaction>
</comment>
<evidence type="ECO:0000256" key="3">
    <source>
        <dbReference type="ARBA" id="ARBA00001522"/>
    </source>
</evidence>
<dbReference type="GO" id="GO:0009236">
    <property type="term" value="P:cobalamin biosynthetic process"/>
    <property type="evidence" value="ECO:0007669"/>
    <property type="project" value="UniProtKB-UniRule"/>
</dbReference>
<dbReference type="EC" id="2.7.7.62" evidence="14"/>
<keyword evidence="17" id="KW-0548">Nucleotidyltransferase</keyword>
<accession>A0AAI9IBX9</accession>
<evidence type="ECO:0000256" key="12">
    <source>
        <dbReference type="ARBA" id="ARBA00022840"/>
    </source>
</evidence>
<dbReference type="NCBIfam" id="NF004469">
    <property type="entry name" value="PRK05800.1"/>
    <property type="match status" value="1"/>
</dbReference>
<dbReference type="Proteomes" id="UP000006772">
    <property type="component" value="Unassembled WGS sequence"/>
</dbReference>
<evidence type="ECO:0000256" key="5">
    <source>
        <dbReference type="ARBA" id="ARBA00004692"/>
    </source>
</evidence>
<feature type="active site" description="GMP-histidine intermediate" evidence="15">
    <location>
        <position position="64"/>
    </location>
</feature>
<dbReference type="EC" id="2.7.1.156" evidence="14"/>
<feature type="binding site" evidence="16">
    <location>
        <begin position="44"/>
        <end position="46"/>
    </location>
    <ligand>
        <name>GTP</name>
        <dbReference type="ChEBI" id="CHEBI:37565"/>
    </ligand>
</feature>
<organism evidence="17 18">
    <name type="scientific">Herbaspirillum frisingense GSF30</name>
    <dbReference type="NCBI Taxonomy" id="864073"/>
    <lineage>
        <taxon>Bacteria</taxon>
        <taxon>Pseudomonadati</taxon>
        <taxon>Pseudomonadota</taxon>
        <taxon>Betaproteobacteria</taxon>
        <taxon>Burkholderiales</taxon>
        <taxon>Oxalobacteraceae</taxon>
        <taxon>Herbaspirillum</taxon>
    </lineage>
</organism>
<evidence type="ECO:0000256" key="14">
    <source>
        <dbReference type="PIRNR" id="PIRNR006135"/>
    </source>
</evidence>
<dbReference type="EMBL" id="AEEC02000032">
    <property type="protein sequence ID" value="EOA03169.1"/>
    <property type="molecule type" value="Genomic_DNA"/>
</dbReference>
<dbReference type="PANTHER" id="PTHR34848">
    <property type="match status" value="1"/>
</dbReference>
<comment type="caution">
    <text evidence="17">The sequence shown here is derived from an EMBL/GenBank/DDBJ whole genome shotgun (WGS) entry which is preliminary data.</text>
</comment>
<feature type="binding site" evidence="16">
    <location>
        <position position="79"/>
    </location>
    <ligand>
        <name>GTP</name>
        <dbReference type="ChEBI" id="CHEBI:37565"/>
    </ligand>
</feature>
<protein>
    <recommendedName>
        <fullName evidence="14">Bifunctional adenosylcobalamin biosynthesis protein</fullName>
        <ecNumber evidence="14">2.7.1.156</ecNumber>
        <ecNumber evidence="14">2.7.7.62</ecNumber>
    </recommendedName>
</protein>
<keyword evidence="9 14" id="KW-0808">Transferase</keyword>
<feature type="binding site" evidence="16">
    <location>
        <begin position="15"/>
        <end position="22"/>
    </location>
    <ligand>
        <name>GTP</name>
        <dbReference type="ChEBI" id="CHEBI:37565"/>
    </ligand>
</feature>